<reference evidence="1" key="1">
    <citation type="submission" date="2021-12" db="EMBL/GenBank/DDBJ databases">
        <authorList>
            <person name="King R."/>
        </authorList>
    </citation>
    <scope>NUCLEOTIDE SEQUENCE</scope>
</reference>
<sequence>MTKVANSFRFSDGFAVPTYKRIILLAHASHRECAIFPGSLLAIANIYPENLLLAMLPTIYLSIRELALPKILKARKESKCSILRELNLPQLNTEALHLYELIHWATEKVTEPPMTMKYDDRNYRYDFFG</sequence>
<dbReference type="Proteomes" id="UP001154078">
    <property type="component" value="Chromosome 1"/>
</dbReference>
<dbReference type="AlphaFoldDB" id="A0A9P0ASI6"/>
<proteinExistence type="predicted"/>
<protein>
    <submittedName>
        <fullName evidence="1">Uncharacterized protein</fullName>
    </submittedName>
</protein>
<dbReference type="PANTHER" id="PTHR46409">
    <property type="entry name" value="HTH PSQ-TYPE DOMAIN-CONTAINING PROTEIN"/>
    <property type="match status" value="1"/>
</dbReference>
<gene>
    <name evidence="1" type="ORF">MELIAE_LOCUS1260</name>
</gene>
<accession>A0A9P0ASI6</accession>
<keyword evidence="2" id="KW-1185">Reference proteome</keyword>
<organism evidence="1 2">
    <name type="scientific">Brassicogethes aeneus</name>
    <name type="common">Rape pollen beetle</name>
    <name type="synonym">Meligethes aeneus</name>
    <dbReference type="NCBI Taxonomy" id="1431903"/>
    <lineage>
        <taxon>Eukaryota</taxon>
        <taxon>Metazoa</taxon>
        <taxon>Ecdysozoa</taxon>
        <taxon>Arthropoda</taxon>
        <taxon>Hexapoda</taxon>
        <taxon>Insecta</taxon>
        <taxon>Pterygota</taxon>
        <taxon>Neoptera</taxon>
        <taxon>Endopterygota</taxon>
        <taxon>Coleoptera</taxon>
        <taxon>Polyphaga</taxon>
        <taxon>Cucujiformia</taxon>
        <taxon>Nitidulidae</taxon>
        <taxon>Meligethinae</taxon>
        <taxon>Brassicogethes</taxon>
    </lineage>
</organism>
<evidence type="ECO:0000313" key="2">
    <source>
        <dbReference type="Proteomes" id="UP001154078"/>
    </source>
</evidence>
<dbReference type="PANTHER" id="PTHR46409:SF1">
    <property type="entry name" value="HTH PSQ-TYPE DOMAIN-CONTAINING PROTEIN"/>
    <property type="match status" value="1"/>
</dbReference>
<name>A0A9P0ASI6_BRAAE</name>
<evidence type="ECO:0000313" key="1">
    <source>
        <dbReference type="EMBL" id="CAH0547228.1"/>
    </source>
</evidence>
<dbReference type="EMBL" id="OV121132">
    <property type="protein sequence ID" value="CAH0547228.1"/>
    <property type="molecule type" value="Genomic_DNA"/>
</dbReference>
<dbReference type="OrthoDB" id="6617942at2759"/>